<accession>A0A848M1I6</accession>
<feature type="non-terminal residue" evidence="1">
    <location>
        <position position="158"/>
    </location>
</feature>
<sequence length="158" mass="18373">SIWFFVSSLNVLDESKRDRLMNKFFLSQIVDDYIQKAYIQAWLRYPGVHVGQNYLGNIKILPYSISEKDDMLHVKSNISKGDVVTDIYIRPFLFLLRRLEAVEGQDAEIIILPSFGVRSGELTLLSSRNVKPVSGLWRWLLRRCILTGRPENKRDLDD</sequence>
<evidence type="ECO:0000313" key="1">
    <source>
        <dbReference type="EMBL" id="NMO23721.1"/>
    </source>
</evidence>
<protein>
    <submittedName>
        <fullName evidence="1">Uncharacterized protein</fullName>
    </submittedName>
</protein>
<gene>
    <name evidence="1" type="ORF">HG543_54080</name>
</gene>
<comment type="caution">
    <text evidence="1">The sequence shown here is derived from an EMBL/GenBank/DDBJ whole genome shotgun (WGS) entry which is preliminary data.</text>
</comment>
<proteinExistence type="predicted"/>
<name>A0A848M1I6_9BACT</name>
<dbReference type="Proteomes" id="UP000518300">
    <property type="component" value="Unassembled WGS sequence"/>
</dbReference>
<dbReference type="AlphaFoldDB" id="A0A848M1I6"/>
<evidence type="ECO:0000313" key="2">
    <source>
        <dbReference type="Proteomes" id="UP000518300"/>
    </source>
</evidence>
<organism evidence="1 2">
    <name type="scientific">Pyxidicoccus fallax</name>
    <dbReference type="NCBI Taxonomy" id="394095"/>
    <lineage>
        <taxon>Bacteria</taxon>
        <taxon>Pseudomonadati</taxon>
        <taxon>Myxococcota</taxon>
        <taxon>Myxococcia</taxon>
        <taxon>Myxococcales</taxon>
        <taxon>Cystobacterineae</taxon>
        <taxon>Myxococcaceae</taxon>
        <taxon>Pyxidicoccus</taxon>
    </lineage>
</organism>
<keyword evidence="2" id="KW-1185">Reference proteome</keyword>
<dbReference type="EMBL" id="JABBJJ010000771">
    <property type="protein sequence ID" value="NMO23721.1"/>
    <property type="molecule type" value="Genomic_DNA"/>
</dbReference>
<reference evidence="1 2" key="1">
    <citation type="submission" date="2020-04" db="EMBL/GenBank/DDBJ databases">
        <title>Draft genome of Pyxidicoccus fallax type strain.</title>
        <authorList>
            <person name="Whitworth D.E."/>
        </authorList>
    </citation>
    <scope>NUCLEOTIDE SEQUENCE [LARGE SCALE GENOMIC DNA]</scope>
    <source>
        <strain evidence="1 2">DSM 14698</strain>
    </source>
</reference>
<feature type="non-terminal residue" evidence="1">
    <location>
        <position position="1"/>
    </location>
</feature>